<evidence type="ECO:0000259" key="1">
    <source>
        <dbReference type="Pfam" id="PF18990"/>
    </source>
</evidence>
<dbReference type="Pfam" id="PF18990">
    <property type="entry name" value="DUF5723"/>
    <property type="match status" value="1"/>
</dbReference>
<evidence type="ECO:0000313" key="3">
    <source>
        <dbReference type="Proteomes" id="UP000656244"/>
    </source>
</evidence>
<dbReference type="AlphaFoldDB" id="A0A923HAS4"/>
<dbReference type="Proteomes" id="UP000656244">
    <property type="component" value="Unassembled WGS sequence"/>
</dbReference>
<name>A0A923HAS4_9FLAO</name>
<keyword evidence="3" id="KW-1185">Reference proteome</keyword>
<comment type="caution">
    <text evidence="2">The sequence shown here is derived from an EMBL/GenBank/DDBJ whole genome shotgun (WGS) entry which is preliminary data.</text>
</comment>
<proteinExistence type="predicted"/>
<protein>
    <recommendedName>
        <fullName evidence="1">DUF5723 domain-containing protein</fullName>
    </recommendedName>
</protein>
<feature type="domain" description="DUF5723" evidence="1">
    <location>
        <begin position="39"/>
        <end position="444"/>
    </location>
</feature>
<accession>A0A923HAS4</accession>
<sequence>MSLKKVPFILLLMVGLCFSQNKQILYGFSEIPQSLLLNPGGKVDYSGYFGVPMLSHFHVNAGSSGATVYDVFADDGRSFNAKLSVLVNTSKPHDFMTANQQLDLFSGGFAFGSSFEKNEYLSFGLYQELDFISYFPKDYAVLALEGNQSNIGRPFNLDHLNVNAELLTVFHVGYNKKVNEKLTYGIRGKIYNSILNVNSTKNEGSFLTVRGQNNFYQHIFDLDLEARTSGIASLINDDNSDASEDIKTLRKRILFGGNLGLGLDLGFTYQMTDQWTFDASILDIGFIRHSKDVENYAFKGDLIYEGIDPLFPETGDSQTADDYWSEVEEDFEELFTRDTSTSKYTTWRPMKFNASLNYAFGKKKLKDCDCYAEDGEYLNAIGGQLFVVNRPKGPQVALTAYYYRRIFNGLRAKATYTVDSFSFYNMGLGLSAHVGGINLYLMADNFVQYRNVYDAQSVSLQLGLNYIFRSRKDK</sequence>
<dbReference type="EMBL" id="JACNMF010000001">
    <property type="protein sequence ID" value="MBC3757556.1"/>
    <property type="molecule type" value="Genomic_DNA"/>
</dbReference>
<dbReference type="InterPro" id="IPR043781">
    <property type="entry name" value="DUF5723"/>
</dbReference>
<gene>
    <name evidence="2" type="ORF">H7U19_04025</name>
</gene>
<reference evidence="2" key="1">
    <citation type="submission" date="2020-08" db="EMBL/GenBank/DDBJ databases">
        <title>Hyunsoonleella sp. strain SJ7 genome sequencing and assembly.</title>
        <authorList>
            <person name="Kim I."/>
        </authorList>
    </citation>
    <scope>NUCLEOTIDE SEQUENCE</scope>
    <source>
        <strain evidence="2">SJ7</strain>
    </source>
</reference>
<evidence type="ECO:0000313" key="2">
    <source>
        <dbReference type="EMBL" id="MBC3757556.1"/>
    </source>
</evidence>
<dbReference type="RefSeq" id="WP_186559118.1">
    <property type="nucleotide sequence ID" value="NZ_JACNMF010000001.1"/>
</dbReference>
<organism evidence="2 3">
    <name type="scientific">Hyunsoonleella aquatilis</name>
    <dbReference type="NCBI Taxonomy" id="2762758"/>
    <lineage>
        <taxon>Bacteria</taxon>
        <taxon>Pseudomonadati</taxon>
        <taxon>Bacteroidota</taxon>
        <taxon>Flavobacteriia</taxon>
        <taxon>Flavobacteriales</taxon>
        <taxon>Flavobacteriaceae</taxon>
    </lineage>
</organism>